<name>A0A3B0QU37_9ZZZZ</name>
<dbReference type="EMBL" id="UOEA01000082">
    <property type="protein sequence ID" value="VAV85134.1"/>
    <property type="molecule type" value="Genomic_DNA"/>
</dbReference>
<dbReference type="PANTHER" id="PTHR42947:SF1">
    <property type="entry name" value="COB--COM HETERODISULFIDE REDUCTASE SUBUNIT B 1"/>
    <property type="match status" value="1"/>
</dbReference>
<organism evidence="1">
    <name type="scientific">hydrothermal vent metagenome</name>
    <dbReference type="NCBI Taxonomy" id="652676"/>
    <lineage>
        <taxon>unclassified sequences</taxon>
        <taxon>metagenomes</taxon>
        <taxon>ecological metagenomes</taxon>
    </lineage>
</organism>
<sequence>QHDNAMRMARLKLVELRNKGADALVLCCPSCFLQFDNNQHLLEREGEKYGIPVLYYTDLLGLAMGYSAKELGLDMHRIKADPFIEKWESLAGAPEPCDVINDGLAQESAFI</sequence>
<reference evidence="1" key="1">
    <citation type="submission" date="2018-06" db="EMBL/GenBank/DDBJ databases">
        <authorList>
            <person name="Zhirakovskaya E."/>
        </authorList>
    </citation>
    <scope>NUCLEOTIDE SEQUENCE</scope>
</reference>
<gene>
    <name evidence="1" type="ORF">MNBD_DELTA01-430</name>
</gene>
<dbReference type="InterPro" id="IPR051278">
    <property type="entry name" value="HdrB/HdrD_reductase"/>
</dbReference>
<dbReference type="AlphaFoldDB" id="A0A3B0QU37"/>
<accession>A0A3B0QU37</accession>
<dbReference type="PANTHER" id="PTHR42947">
    <property type="entry name" value="COB--COM HETERODISULFIDE REDUCTASE SUBUNIT B 1"/>
    <property type="match status" value="1"/>
</dbReference>
<evidence type="ECO:0008006" key="2">
    <source>
        <dbReference type="Google" id="ProtNLM"/>
    </source>
</evidence>
<protein>
    <recommendedName>
        <fullName evidence="2">Cysteine-rich domain-containing protein</fullName>
    </recommendedName>
</protein>
<evidence type="ECO:0000313" key="1">
    <source>
        <dbReference type="EMBL" id="VAV85134.1"/>
    </source>
</evidence>
<feature type="non-terminal residue" evidence="1">
    <location>
        <position position="1"/>
    </location>
</feature>
<proteinExistence type="predicted"/>
<dbReference type="Gene3D" id="3.40.50.11810">
    <property type="match status" value="1"/>
</dbReference>